<dbReference type="EMBL" id="FNAB01000019">
    <property type="protein sequence ID" value="SDE50686.1"/>
    <property type="molecule type" value="Genomic_DNA"/>
</dbReference>
<evidence type="ECO:0000313" key="11">
    <source>
        <dbReference type="Proteomes" id="UP000199417"/>
    </source>
</evidence>
<protein>
    <recommendedName>
        <fullName evidence="12">Mannosyltransferase (PIG-M)</fullName>
    </recommendedName>
</protein>
<evidence type="ECO:0000256" key="4">
    <source>
        <dbReference type="ARBA" id="ARBA00022692"/>
    </source>
</evidence>
<feature type="transmembrane region" description="Helical" evidence="9">
    <location>
        <begin position="115"/>
        <end position="139"/>
    </location>
</feature>
<dbReference type="InterPro" id="IPR018584">
    <property type="entry name" value="GT87"/>
</dbReference>
<feature type="transmembrane region" description="Helical" evidence="9">
    <location>
        <begin position="187"/>
        <end position="215"/>
    </location>
</feature>
<evidence type="ECO:0000256" key="9">
    <source>
        <dbReference type="SAM" id="Phobius"/>
    </source>
</evidence>
<sequence>MGSRGRAITTPAVVAITLTCLLTLLLAYLNKARCAGAPFESSGRSLVFDRIKDSTVCYSDIQFLWLDRGIDQHLFPYIGGAITDGQLTGGTVEYPVLSGLLMWFGGIGANTDAQFLMHSALILLPFGLATAWMLGRLAGWPALLWAASPPLVLYGFHNWELPVVAASTAAVFVVARYERVPLRTRGVVAAVLLALGLCLKIYPGAFLLPLIAYVYTGGRGGRELPVTATGRRDPRGALAVTAAAVGTVVAVNLPFALAGYQGWRASFTFQSVREADITTNSIWYWGLRPLFTSTEGPDSTYAQVVSVASPALVLAAFALALWLGHRRYRRDGTYPWVAVSAAMLCGFMELHKVHSPQYTLWLLPFLVLLRVPWSLVGAYLVADLAVGIGVFRYFDALYTGTDATALEFVVQAGVWGRAALLLALFFLFLRAPLRLEPPPPEPDEAEPPPPTPERAPVPVRALAADPR</sequence>
<dbReference type="GO" id="GO:0016758">
    <property type="term" value="F:hexosyltransferase activity"/>
    <property type="evidence" value="ECO:0007669"/>
    <property type="project" value="InterPro"/>
</dbReference>
<keyword evidence="2" id="KW-1003">Cell membrane</keyword>
<evidence type="ECO:0000256" key="3">
    <source>
        <dbReference type="ARBA" id="ARBA00022679"/>
    </source>
</evidence>
<feature type="transmembrane region" description="Helical" evidence="9">
    <location>
        <begin position="236"/>
        <end position="257"/>
    </location>
</feature>
<evidence type="ECO:0000313" key="10">
    <source>
        <dbReference type="EMBL" id="SDE50686.1"/>
    </source>
</evidence>
<feature type="transmembrane region" description="Helical" evidence="9">
    <location>
        <begin position="334"/>
        <end position="351"/>
    </location>
</feature>
<reference evidence="10 11" key="1">
    <citation type="submission" date="2016-10" db="EMBL/GenBank/DDBJ databases">
        <authorList>
            <person name="de Groot N.N."/>
        </authorList>
    </citation>
    <scope>NUCLEOTIDE SEQUENCE [LARGE SCALE GENOMIC DNA]</scope>
    <source>
        <strain evidence="10 11">JCM 11308</strain>
    </source>
</reference>
<dbReference type="STRING" id="168276.SAMN05444580_11941"/>
<evidence type="ECO:0000256" key="8">
    <source>
        <dbReference type="SAM" id="MobiDB-lite"/>
    </source>
</evidence>
<dbReference type="InterPro" id="IPR016570">
    <property type="entry name" value="UCP010361"/>
</dbReference>
<comment type="subcellular location">
    <subcellularLocation>
        <location evidence="1">Cell membrane</location>
        <topology evidence="1">Multi-pass membrane protein</topology>
    </subcellularLocation>
</comment>
<organism evidence="10 11">
    <name type="scientific">Rhodococcus tukisamuensis</name>
    <dbReference type="NCBI Taxonomy" id="168276"/>
    <lineage>
        <taxon>Bacteria</taxon>
        <taxon>Bacillati</taxon>
        <taxon>Actinomycetota</taxon>
        <taxon>Actinomycetes</taxon>
        <taxon>Mycobacteriales</taxon>
        <taxon>Nocardiaceae</taxon>
        <taxon>Rhodococcus</taxon>
    </lineage>
</organism>
<evidence type="ECO:0000256" key="5">
    <source>
        <dbReference type="ARBA" id="ARBA00022989"/>
    </source>
</evidence>
<dbReference type="PIRSF" id="PIRSF010361">
    <property type="entry name" value="UCP010361"/>
    <property type="match status" value="1"/>
</dbReference>
<comment type="similarity">
    <text evidence="7">Belongs to the glycosyltransferase 87 family.</text>
</comment>
<proteinExistence type="inferred from homology"/>
<dbReference type="RefSeq" id="WP_072846107.1">
    <property type="nucleotide sequence ID" value="NZ_FNAB01000019.1"/>
</dbReference>
<keyword evidence="4 9" id="KW-0812">Transmembrane</keyword>
<feature type="transmembrane region" description="Helical" evidence="9">
    <location>
        <begin position="301"/>
        <end position="322"/>
    </location>
</feature>
<keyword evidence="5 9" id="KW-1133">Transmembrane helix</keyword>
<feature type="transmembrane region" description="Helical" evidence="9">
    <location>
        <begin position="406"/>
        <end position="429"/>
    </location>
</feature>
<evidence type="ECO:0000256" key="7">
    <source>
        <dbReference type="ARBA" id="ARBA00024033"/>
    </source>
</evidence>
<evidence type="ECO:0008006" key="12">
    <source>
        <dbReference type="Google" id="ProtNLM"/>
    </source>
</evidence>
<gene>
    <name evidence="10" type="ORF">SAMN05444580_11941</name>
</gene>
<feature type="region of interest" description="Disordered" evidence="8">
    <location>
        <begin position="438"/>
        <end position="467"/>
    </location>
</feature>
<evidence type="ECO:0000256" key="6">
    <source>
        <dbReference type="ARBA" id="ARBA00023136"/>
    </source>
</evidence>
<name>A0A1G7DHY2_9NOCA</name>
<keyword evidence="6 9" id="KW-0472">Membrane</keyword>
<keyword evidence="3" id="KW-0808">Transferase</keyword>
<accession>A0A1G7DHY2</accession>
<evidence type="ECO:0000256" key="2">
    <source>
        <dbReference type="ARBA" id="ARBA00022475"/>
    </source>
</evidence>
<dbReference type="Pfam" id="PF09594">
    <property type="entry name" value="GT87"/>
    <property type="match status" value="1"/>
</dbReference>
<keyword evidence="11" id="KW-1185">Reference proteome</keyword>
<feature type="transmembrane region" description="Helical" evidence="9">
    <location>
        <begin position="371"/>
        <end position="394"/>
    </location>
</feature>
<dbReference type="Proteomes" id="UP000199417">
    <property type="component" value="Unassembled WGS sequence"/>
</dbReference>
<dbReference type="AlphaFoldDB" id="A0A1G7DHY2"/>
<dbReference type="GO" id="GO:0005886">
    <property type="term" value="C:plasma membrane"/>
    <property type="evidence" value="ECO:0007669"/>
    <property type="project" value="UniProtKB-SubCell"/>
</dbReference>
<evidence type="ECO:0000256" key="1">
    <source>
        <dbReference type="ARBA" id="ARBA00004651"/>
    </source>
</evidence>